<evidence type="ECO:0000256" key="2">
    <source>
        <dbReference type="SAM" id="MobiDB-lite"/>
    </source>
</evidence>
<organism evidence="4 5">
    <name type="scientific">Nocardia arthritidis</name>
    <dbReference type="NCBI Taxonomy" id="228602"/>
    <lineage>
        <taxon>Bacteria</taxon>
        <taxon>Bacillati</taxon>
        <taxon>Actinomycetota</taxon>
        <taxon>Actinomycetes</taxon>
        <taxon>Mycobacteriales</taxon>
        <taxon>Nocardiaceae</taxon>
        <taxon>Nocardia</taxon>
    </lineage>
</organism>
<reference evidence="4 5" key="1">
    <citation type="journal article" date="2019" name="ACS Chem. Biol.">
        <title>Identification and Mobilization of a Cryptic Antibiotic Biosynthesis Gene Locus from a Human-Pathogenic Nocardia Isolate.</title>
        <authorList>
            <person name="Herisse M."/>
            <person name="Ishida K."/>
            <person name="Porter J.L."/>
            <person name="Howden B."/>
            <person name="Hertweck C."/>
            <person name="Stinear T.P."/>
            <person name="Pidot S.J."/>
        </authorList>
    </citation>
    <scope>NUCLEOTIDE SEQUENCE [LARGE SCALE GENOMIC DNA]</scope>
    <source>
        <strain evidence="4 5">AUSMDU00012717</strain>
    </source>
</reference>
<accession>A0A6G9YDL2</accession>
<evidence type="ECO:0000313" key="5">
    <source>
        <dbReference type="Proteomes" id="UP000503540"/>
    </source>
</evidence>
<dbReference type="EMBL" id="CP046172">
    <property type="protein sequence ID" value="QIS11319.1"/>
    <property type="molecule type" value="Genomic_DNA"/>
</dbReference>
<dbReference type="GO" id="GO:0005829">
    <property type="term" value="C:cytosol"/>
    <property type="evidence" value="ECO:0007669"/>
    <property type="project" value="TreeGrafter"/>
</dbReference>
<feature type="compositionally biased region" description="Basic residues" evidence="2">
    <location>
        <begin position="230"/>
        <end position="239"/>
    </location>
</feature>
<dbReference type="GO" id="GO:0019693">
    <property type="term" value="P:ribose phosphate metabolic process"/>
    <property type="evidence" value="ECO:0007669"/>
    <property type="project" value="TreeGrafter"/>
</dbReference>
<dbReference type="KEGG" id="nah:F5544_17215"/>
<protein>
    <submittedName>
        <fullName evidence="4">NUDIX domain-containing protein</fullName>
    </submittedName>
</protein>
<dbReference type="GO" id="GO:0016787">
    <property type="term" value="F:hydrolase activity"/>
    <property type="evidence" value="ECO:0007669"/>
    <property type="project" value="UniProtKB-KW"/>
</dbReference>
<keyword evidence="5" id="KW-1185">Reference proteome</keyword>
<evidence type="ECO:0000256" key="1">
    <source>
        <dbReference type="ARBA" id="ARBA00022801"/>
    </source>
</evidence>
<proteinExistence type="predicted"/>
<dbReference type="PANTHER" id="PTHR11839">
    <property type="entry name" value="UDP/ADP-SUGAR PYROPHOSPHATASE"/>
    <property type="match status" value="1"/>
</dbReference>
<sequence length="272" mass="29722">MNGPGSHDFETVASRTVYSGAILALRLDKVAMPGGKVVEREVVEHHGAVAVLAVDDADNVVLIRQYRHPVGARLLELPAGLLDVPGEDPLTAARRELAEETGLAARDWSVLVDVALSPGFTDEALRVYLASGLSETDRPEPEFEEADLELVRLPVAEAVRAALAGRSPTPPPSRVCSRWPPRGRAVSRRAPPMRRGRDSPPRSWNAKPRNSSRKPDGAPHGARARDRRLSRPSRRRARRGAQYARRLPARSGPLPEFPYRARYSGAGRGDRG</sequence>
<dbReference type="SUPFAM" id="SSF55811">
    <property type="entry name" value="Nudix"/>
    <property type="match status" value="1"/>
</dbReference>
<dbReference type="Pfam" id="PF00293">
    <property type="entry name" value="NUDIX"/>
    <property type="match status" value="1"/>
</dbReference>
<gene>
    <name evidence="4" type="ORF">F5544_17215</name>
</gene>
<feature type="region of interest" description="Disordered" evidence="2">
    <location>
        <begin position="162"/>
        <end position="272"/>
    </location>
</feature>
<dbReference type="InterPro" id="IPR000086">
    <property type="entry name" value="NUDIX_hydrolase_dom"/>
</dbReference>
<keyword evidence="1" id="KW-0378">Hydrolase</keyword>
<dbReference type="PANTHER" id="PTHR11839:SF31">
    <property type="entry name" value="ADP-RIBOSE PYROPHOSPHATASE"/>
    <property type="match status" value="1"/>
</dbReference>
<feature type="compositionally biased region" description="Basic and acidic residues" evidence="2">
    <location>
        <begin position="213"/>
        <end position="229"/>
    </location>
</feature>
<dbReference type="Proteomes" id="UP000503540">
    <property type="component" value="Chromosome"/>
</dbReference>
<dbReference type="PROSITE" id="PS51462">
    <property type="entry name" value="NUDIX"/>
    <property type="match status" value="1"/>
</dbReference>
<feature type="domain" description="Nudix hydrolase" evidence="3">
    <location>
        <begin position="44"/>
        <end position="182"/>
    </location>
</feature>
<dbReference type="InterPro" id="IPR015797">
    <property type="entry name" value="NUDIX_hydrolase-like_dom_sf"/>
</dbReference>
<evidence type="ECO:0000259" key="3">
    <source>
        <dbReference type="PROSITE" id="PS51462"/>
    </source>
</evidence>
<dbReference type="Gene3D" id="3.90.79.10">
    <property type="entry name" value="Nucleoside Triphosphate Pyrophosphohydrolase"/>
    <property type="match status" value="1"/>
</dbReference>
<dbReference type="AlphaFoldDB" id="A0A6G9YDL2"/>
<dbReference type="CDD" id="cd24158">
    <property type="entry name" value="NUDIX_ADPRase_Rv1700"/>
    <property type="match status" value="1"/>
</dbReference>
<dbReference type="GO" id="GO:0006753">
    <property type="term" value="P:nucleoside phosphate metabolic process"/>
    <property type="evidence" value="ECO:0007669"/>
    <property type="project" value="TreeGrafter"/>
</dbReference>
<feature type="compositionally biased region" description="Basic residues" evidence="2">
    <location>
        <begin position="185"/>
        <end position="194"/>
    </location>
</feature>
<name>A0A6G9YDL2_9NOCA</name>
<evidence type="ECO:0000313" key="4">
    <source>
        <dbReference type="EMBL" id="QIS11319.1"/>
    </source>
</evidence>